<dbReference type="InterPro" id="IPR004089">
    <property type="entry name" value="MCPsignal_dom"/>
</dbReference>
<gene>
    <name evidence="5" type="ORF">QOZ84_10005</name>
</gene>
<keyword evidence="1 3" id="KW-0807">Transducer</keyword>
<accession>A0ABT7EAD1</accession>
<evidence type="ECO:0000256" key="1">
    <source>
        <dbReference type="ARBA" id="ARBA00023224"/>
    </source>
</evidence>
<evidence type="ECO:0000259" key="4">
    <source>
        <dbReference type="PROSITE" id="PS50111"/>
    </source>
</evidence>
<evidence type="ECO:0000313" key="6">
    <source>
        <dbReference type="Proteomes" id="UP001301012"/>
    </source>
</evidence>
<keyword evidence="6" id="KW-1185">Reference proteome</keyword>
<dbReference type="PROSITE" id="PS50111">
    <property type="entry name" value="CHEMOTAXIS_TRANSDUC_2"/>
    <property type="match status" value="1"/>
</dbReference>
<sequence length="452" mass="50102">MFKKKTKKIEQTFDKIAIPIKAMVKGVIDVAISISEFYVKMKYQSSALLSESENLKKHTDNITDVIHSVNENMNEISNNIIEHVSSIEEISIQANSLLTLNKENNKSLDKVNSLKGDMLNQSLSMEDDINNLLELIANMKSTIDGINEIAKQTNILALNASIEAARAGEHGKSFAVVAGEVRKLADVTQQQLTFIDNLMNDIEEASAKSKDSISQTKTAVFNMNDSISDISTSIKESEESIEVVSSSVIHIAATSQGVSALIEYISEETNILTNDANTIKAISKEVHNQAIEIGNMGESISSIEDNVSNLAKLSNLIFYDENFKMDNNTFVSVMDNAISAHTKWVNTLETMAEQMNIQPLQTDGHKCGFGHFYESVQPNHKAIKDIWDNIDSIHLELHKVGHVVIDKIKSGNKTEALNNTNKAKNISIHIIKMLNDIKKQTNILTNNGEHVF</sequence>
<protein>
    <submittedName>
        <fullName evidence="5">Methyl-accepting chemotaxis protein</fullName>
    </submittedName>
</protein>
<dbReference type="RefSeq" id="WP_284132820.1">
    <property type="nucleotide sequence ID" value="NZ_JASKYM010000004.1"/>
</dbReference>
<dbReference type="SMART" id="SM00283">
    <property type="entry name" value="MA"/>
    <property type="match status" value="1"/>
</dbReference>
<proteinExistence type="inferred from homology"/>
<dbReference type="PANTHER" id="PTHR32089">
    <property type="entry name" value="METHYL-ACCEPTING CHEMOTAXIS PROTEIN MCPB"/>
    <property type="match status" value="1"/>
</dbReference>
<dbReference type="PANTHER" id="PTHR32089:SF112">
    <property type="entry name" value="LYSOZYME-LIKE PROTEIN-RELATED"/>
    <property type="match status" value="1"/>
</dbReference>
<evidence type="ECO:0000256" key="3">
    <source>
        <dbReference type="PROSITE-ProRule" id="PRU00284"/>
    </source>
</evidence>
<dbReference type="InterPro" id="IPR004090">
    <property type="entry name" value="Chemotax_Me-accpt_rcpt"/>
</dbReference>
<dbReference type="SUPFAM" id="SSF58104">
    <property type="entry name" value="Methyl-accepting chemotaxis protein (MCP) signaling domain"/>
    <property type="match status" value="1"/>
</dbReference>
<comment type="caution">
    <text evidence="5">The sequence shown here is derived from an EMBL/GenBank/DDBJ whole genome shotgun (WGS) entry which is preliminary data.</text>
</comment>
<name>A0ABT7EAD1_9FIRM</name>
<reference evidence="5 6" key="1">
    <citation type="submission" date="2023-05" db="EMBL/GenBank/DDBJ databases">
        <title>Rombocin, a short stable natural nisin variant, displays selective antimicrobial activity against Listeria monocytogenes and employs dual mode of action to kill target bacterial strains.</title>
        <authorList>
            <person name="Wambui J."/>
            <person name="Stephan R."/>
            <person name="Kuipers O.P."/>
        </authorList>
    </citation>
    <scope>NUCLEOTIDE SEQUENCE [LARGE SCALE GENOMIC DNA]</scope>
    <source>
        <strain evidence="5 6">RC002</strain>
    </source>
</reference>
<dbReference type="Gene3D" id="1.20.120.30">
    <property type="entry name" value="Aspartate receptor, ligand-binding domain"/>
    <property type="match status" value="1"/>
</dbReference>
<dbReference type="Pfam" id="PF13682">
    <property type="entry name" value="CZB"/>
    <property type="match status" value="1"/>
</dbReference>
<dbReference type="Gene3D" id="1.10.287.950">
    <property type="entry name" value="Methyl-accepting chemotaxis protein"/>
    <property type="match status" value="1"/>
</dbReference>
<organism evidence="5 6">
    <name type="scientific">Romboutsia sedimentorum</name>
    <dbReference type="NCBI Taxonomy" id="1368474"/>
    <lineage>
        <taxon>Bacteria</taxon>
        <taxon>Bacillati</taxon>
        <taxon>Bacillota</taxon>
        <taxon>Clostridia</taxon>
        <taxon>Peptostreptococcales</taxon>
        <taxon>Peptostreptococcaceae</taxon>
        <taxon>Romboutsia</taxon>
    </lineage>
</organism>
<evidence type="ECO:0000256" key="2">
    <source>
        <dbReference type="ARBA" id="ARBA00029447"/>
    </source>
</evidence>
<dbReference type="Pfam" id="PF00015">
    <property type="entry name" value="MCPsignal"/>
    <property type="match status" value="1"/>
</dbReference>
<dbReference type="EMBL" id="JASKYM010000004">
    <property type="protein sequence ID" value="MDK2563883.1"/>
    <property type="molecule type" value="Genomic_DNA"/>
</dbReference>
<dbReference type="InterPro" id="IPR025991">
    <property type="entry name" value="Chemoreceptor_zinc-bind_dom"/>
</dbReference>
<feature type="domain" description="Methyl-accepting transducer" evidence="4">
    <location>
        <begin position="51"/>
        <end position="273"/>
    </location>
</feature>
<evidence type="ECO:0000313" key="5">
    <source>
        <dbReference type="EMBL" id="MDK2563883.1"/>
    </source>
</evidence>
<comment type="similarity">
    <text evidence="2">Belongs to the methyl-accepting chemotaxis (MCP) protein family.</text>
</comment>
<dbReference type="PRINTS" id="PR00260">
    <property type="entry name" value="CHEMTRNSDUCR"/>
</dbReference>
<dbReference type="Proteomes" id="UP001301012">
    <property type="component" value="Unassembled WGS sequence"/>
</dbReference>